<dbReference type="EMBL" id="AGFR01000005">
    <property type="protein sequence ID" value="EHD14120.1"/>
    <property type="molecule type" value="Genomic_DNA"/>
</dbReference>
<comment type="caution">
    <text evidence="1">The sequence shown here is derived from an EMBL/GenBank/DDBJ whole genome shotgun (WGS) entry which is preliminary data.</text>
</comment>
<proteinExistence type="predicted"/>
<dbReference type="AlphaFoldDB" id="G6F038"/>
<evidence type="ECO:0000313" key="2">
    <source>
        <dbReference type="Proteomes" id="UP000005939"/>
    </source>
</evidence>
<dbReference type="STRING" id="1088868.CIN_09840"/>
<gene>
    <name evidence="1" type="ORF">CIN_09840</name>
</gene>
<accession>G6F038</accession>
<name>G6F038_9PROT</name>
<organism evidence="1 2">
    <name type="scientific">Commensalibacter intestini A911</name>
    <dbReference type="NCBI Taxonomy" id="1088868"/>
    <lineage>
        <taxon>Bacteria</taxon>
        <taxon>Pseudomonadati</taxon>
        <taxon>Pseudomonadota</taxon>
        <taxon>Alphaproteobacteria</taxon>
        <taxon>Acetobacterales</taxon>
        <taxon>Acetobacteraceae</taxon>
    </lineage>
</organism>
<protein>
    <submittedName>
        <fullName evidence="1">Uncharacterized protein</fullName>
    </submittedName>
</protein>
<sequence>MGETKNNPITLSEYVNDIWEKWYPSIIEITNPTIIISAEKKDDILKELRTLGISKETLMPEIDTVAGTLKARYN</sequence>
<evidence type="ECO:0000313" key="1">
    <source>
        <dbReference type="EMBL" id="EHD14120.1"/>
    </source>
</evidence>
<dbReference type="Proteomes" id="UP000005939">
    <property type="component" value="Unassembled WGS sequence"/>
</dbReference>
<reference evidence="1 2" key="1">
    <citation type="submission" date="2011-10" db="EMBL/GenBank/DDBJ databases">
        <title>Genome Sequence of Commensalibacter intestini A911, isolated from Drosophila gut.</title>
        <authorList>
            <person name="Lee W.-J."/>
            <person name="Kim E.-K."/>
        </authorList>
    </citation>
    <scope>NUCLEOTIDE SEQUENCE [LARGE SCALE GENOMIC DNA]</scope>
    <source>
        <strain evidence="1 2">A911</strain>
    </source>
</reference>
<dbReference type="RefSeq" id="WP_008853974.1">
    <property type="nucleotide sequence ID" value="NZ_AGFR01000005.1"/>
</dbReference>